<name>A0A016V2Z2_9BILA</name>
<evidence type="ECO:0000313" key="2">
    <source>
        <dbReference type="Proteomes" id="UP000024635"/>
    </source>
</evidence>
<protein>
    <submittedName>
        <fullName evidence="1">Uncharacterized protein</fullName>
    </submittedName>
</protein>
<evidence type="ECO:0000313" key="1">
    <source>
        <dbReference type="EMBL" id="EYC21068.1"/>
    </source>
</evidence>
<dbReference type="EMBL" id="JARK01001356">
    <property type="protein sequence ID" value="EYC21068.1"/>
    <property type="molecule type" value="Genomic_DNA"/>
</dbReference>
<gene>
    <name evidence="1" type="primary">Acey_s0020.g210</name>
    <name evidence="1" type="ORF">Y032_0020g210</name>
</gene>
<accession>A0A016V2Z2</accession>
<dbReference type="Proteomes" id="UP000024635">
    <property type="component" value="Unassembled WGS sequence"/>
</dbReference>
<proteinExistence type="predicted"/>
<comment type="caution">
    <text evidence="1">The sequence shown here is derived from an EMBL/GenBank/DDBJ whole genome shotgun (WGS) entry which is preliminary data.</text>
</comment>
<sequence length="69" mass="7935">MFDCSRVVALLLPRFGQDDITNATRQECKMEENFARVLLDAAHSNLTMEDEEDLEGDNDVRMDVDWAID</sequence>
<dbReference type="AlphaFoldDB" id="A0A016V2Z2"/>
<reference evidence="2" key="1">
    <citation type="journal article" date="2015" name="Nat. Genet.">
        <title>The genome and transcriptome of the zoonotic hookworm Ancylostoma ceylanicum identify infection-specific gene families.</title>
        <authorList>
            <person name="Schwarz E.M."/>
            <person name="Hu Y."/>
            <person name="Antoshechkin I."/>
            <person name="Miller M.M."/>
            <person name="Sternberg P.W."/>
            <person name="Aroian R.V."/>
        </authorList>
    </citation>
    <scope>NUCLEOTIDE SEQUENCE</scope>
    <source>
        <strain evidence="2">HY135</strain>
    </source>
</reference>
<keyword evidence="2" id="KW-1185">Reference proteome</keyword>
<organism evidence="1 2">
    <name type="scientific">Ancylostoma ceylanicum</name>
    <dbReference type="NCBI Taxonomy" id="53326"/>
    <lineage>
        <taxon>Eukaryota</taxon>
        <taxon>Metazoa</taxon>
        <taxon>Ecdysozoa</taxon>
        <taxon>Nematoda</taxon>
        <taxon>Chromadorea</taxon>
        <taxon>Rhabditida</taxon>
        <taxon>Rhabditina</taxon>
        <taxon>Rhabditomorpha</taxon>
        <taxon>Strongyloidea</taxon>
        <taxon>Ancylostomatidae</taxon>
        <taxon>Ancylostomatinae</taxon>
        <taxon>Ancylostoma</taxon>
    </lineage>
</organism>